<dbReference type="GO" id="GO:0071949">
    <property type="term" value="F:FAD binding"/>
    <property type="evidence" value="ECO:0007669"/>
    <property type="project" value="InterPro"/>
</dbReference>
<dbReference type="Pfam" id="PF01266">
    <property type="entry name" value="DAO"/>
    <property type="match status" value="1"/>
</dbReference>
<dbReference type="Gene3D" id="3.30.9.10">
    <property type="entry name" value="D-Amino Acid Oxidase, subunit A, domain 2"/>
    <property type="match status" value="1"/>
</dbReference>
<gene>
    <name evidence="7" type="ORF">MNBD_GAMMA03-1749</name>
</gene>
<organism evidence="7">
    <name type="scientific">hydrothermal vent metagenome</name>
    <dbReference type="NCBI Taxonomy" id="652676"/>
    <lineage>
        <taxon>unclassified sequences</taxon>
        <taxon>metagenomes</taxon>
        <taxon>ecological metagenomes</taxon>
    </lineage>
</organism>
<dbReference type="EC" id="1.4.3.19" evidence="7"/>
<dbReference type="GO" id="GO:0046416">
    <property type="term" value="P:D-amino acid metabolic process"/>
    <property type="evidence" value="ECO:0007669"/>
    <property type="project" value="InterPro"/>
</dbReference>
<name>A0A3B0WLZ2_9ZZZZ</name>
<keyword evidence="3" id="KW-0285">Flavoprotein</keyword>
<keyword evidence="4" id="KW-0274">FAD</keyword>
<evidence type="ECO:0000256" key="5">
    <source>
        <dbReference type="ARBA" id="ARBA00023002"/>
    </source>
</evidence>
<evidence type="ECO:0000256" key="1">
    <source>
        <dbReference type="ARBA" id="ARBA00001974"/>
    </source>
</evidence>
<evidence type="ECO:0000313" key="7">
    <source>
        <dbReference type="EMBL" id="VAW45476.1"/>
    </source>
</evidence>
<dbReference type="InterPro" id="IPR036188">
    <property type="entry name" value="FAD/NAD-bd_sf"/>
</dbReference>
<dbReference type="AlphaFoldDB" id="A0A3B0WLZ2"/>
<comment type="similarity">
    <text evidence="2">Belongs to the DAMOX/DASOX family.</text>
</comment>
<sequence length="396" mass="43850">MSNSDTSNFPKVAILGAGLVGRLLALSLKDSVNVELFDQDDGSGEHSAAYLAAAMLAPLSESADATKEVMQLGEWALTRWPSLLKKLDTTVFFQQTGSLVVAFEQDMGNLDQFKQRLKGDDFQAVSEAQIQDLEPELNPRLTRGVYLPHEGQLDNRALLASLRQTLDNSEQVIWHHNACITRSGQFVLNNGQSLDLSDFDWVIDCRGFGQKSEQNQHNKAKSSTIPNLRGVRGEVLRLQAPDVQLNRPVRLMHPRYPIYITPKENGIFVVGATQIETEDDRQPTVRSALELLSACFSVHSGFAEAEILEIASGIRPAYLDNEPKIVIQDKVININGLFRHGFLLAPAMVDACLGGMNIQDECAKKNQVRLNEVLERMPRLMDDESAQNAKNRGGGE</sequence>
<dbReference type="GO" id="GO:0043799">
    <property type="term" value="F:glycine oxidase activity"/>
    <property type="evidence" value="ECO:0007669"/>
    <property type="project" value="UniProtKB-EC"/>
</dbReference>
<comment type="cofactor">
    <cofactor evidence="1">
        <name>FAD</name>
        <dbReference type="ChEBI" id="CHEBI:57692"/>
    </cofactor>
</comment>
<dbReference type="InterPro" id="IPR006076">
    <property type="entry name" value="FAD-dep_OxRdtase"/>
</dbReference>
<evidence type="ECO:0000256" key="4">
    <source>
        <dbReference type="ARBA" id="ARBA00022827"/>
    </source>
</evidence>
<evidence type="ECO:0000259" key="6">
    <source>
        <dbReference type="Pfam" id="PF01266"/>
    </source>
</evidence>
<accession>A0A3B0WLZ2</accession>
<evidence type="ECO:0000256" key="2">
    <source>
        <dbReference type="ARBA" id="ARBA00006730"/>
    </source>
</evidence>
<proteinExistence type="inferred from homology"/>
<dbReference type="EMBL" id="UOFC01000057">
    <property type="protein sequence ID" value="VAW45476.1"/>
    <property type="molecule type" value="Genomic_DNA"/>
</dbReference>
<dbReference type="Gene3D" id="3.50.50.60">
    <property type="entry name" value="FAD/NAD(P)-binding domain"/>
    <property type="match status" value="1"/>
</dbReference>
<protein>
    <submittedName>
        <fullName evidence="7">Glycine oxidase ThiO</fullName>
        <ecNumber evidence="7">1.4.3.19</ecNumber>
    </submittedName>
</protein>
<dbReference type="PANTHER" id="PTHR11530">
    <property type="entry name" value="D-AMINO ACID OXIDASE"/>
    <property type="match status" value="1"/>
</dbReference>
<dbReference type="GO" id="GO:0003884">
    <property type="term" value="F:D-amino-acid oxidase activity"/>
    <property type="evidence" value="ECO:0007669"/>
    <property type="project" value="InterPro"/>
</dbReference>
<dbReference type="InterPro" id="IPR023209">
    <property type="entry name" value="DAO"/>
</dbReference>
<feature type="domain" description="FAD dependent oxidoreductase" evidence="6">
    <location>
        <begin position="11"/>
        <end position="348"/>
    </location>
</feature>
<dbReference type="SUPFAM" id="SSF51905">
    <property type="entry name" value="FAD/NAD(P)-binding domain"/>
    <property type="match status" value="1"/>
</dbReference>
<reference evidence="7" key="1">
    <citation type="submission" date="2018-06" db="EMBL/GenBank/DDBJ databases">
        <authorList>
            <person name="Zhirakovskaya E."/>
        </authorList>
    </citation>
    <scope>NUCLEOTIDE SEQUENCE</scope>
</reference>
<dbReference type="PANTHER" id="PTHR11530:SF11">
    <property type="entry name" value="D-ASPARTATE OXIDASE"/>
    <property type="match status" value="1"/>
</dbReference>
<keyword evidence="5 7" id="KW-0560">Oxidoreductase</keyword>
<evidence type="ECO:0000256" key="3">
    <source>
        <dbReference type="ARBA" id="ARBA00022630"/>
    </source>
</evidence>